<proteinExistence type="predicted"/>
<accession>A0A538TN82</accession>
<gene>
    <name evidence="2" type="ORF">E6K78_08345</name>
</gene>
<evidence type="ECO:0000256" key="1">
    <source>
        <dbReference type="SAM" id="MobiDB-lite"/>
    </source>
</evidence>
<feature type="compositionally biased region" description="Low complexity" evidence="1">
    <location>
        <begin position="203"/>
        <end position="213"/>
    </location>
</feature>
<sequence>MAALTVLVLAAAPARAEPPEGFAAPSPSLIEQLRSQHQRHDWLRVTMASTQLELRALRIDAEGLSGLTARGSDRWRLEAYSDPSSHGHIAWSSISRIDKLHSQSRGGWIAGFITGGILGANLPQPSMGAVVGGFTGAWLGRRIGDQFVSSHSLYVAQPSPAPSSIAATTPQETRPLPPDSVASRQQEPAPATQQEPTSPAPADPAAAAPTSAPQVDTPPTGNPSPEVLRACRGIKPENLLRIEGDFGRFQGHVLRVGPEGLDGLRASRAASHPPAPPGLVPWDRIHRVEKRGGSPVRGALFGGVTLGCLGGLVSAAAVSLAGSNFSPSAAFVEGALVTGAIGGALGALVGTAIPGWHVVYKRAPHHTHISRP</sequence>
<feature type="compositionally biased region" description="Low complexity" evidence="1">
    <location>
        <begin position="185"/>
        <end position="197"/>
    </location>
</feature>
<dbReference type="Proteomes" id="UP000316609">
    <property type="component" value="Unassembled WGS sequence"/>
</dbReference>
<name>A0A538TN82_UNCEI</name>
<evidence type="ECO:0000313" key="2">
    <source>
        <dbReference type="EMBL" id="TMQ65081.1"/>
    </source>
</evidence>
<organism evidence="2 3">
    <name type="scientific">Eiseniibacteriota bacterium</name>
    <dbReference type="NCBI Taxonomy" id="2212470"/>
    <lineage>
        <taxon>Bacteria</taxon>
        <taxon>Candidatus Eiseniibacteriota</taxon>
    </lineage>
</organism>
<dbReference type="AlphaFoldDB" id="A0A538TN82"/>
<evidence type="ECO:0008006" key="4">
    <source>
        <dbReference type="Google" id="ProtNLM"/>
    </source>
</evidence>
<evidence type="ECO:0000313" key="3">
    <source>
        <dbReference type="Proteomes" id="UP000316609"/>
    </source>
</evidence>
<protein>
    <recommendedName>
        <fullName evidence="4">Glycine zipper domain-containing protein</fullName>
    </recommendedName>
</protein>
<reference evidence="2 3" key="1">
    <citation type="journal article" date="2019" name="Nat. Microbiol.">
        <title>Mediterranean grassland soil C-N compound turnover is dependent on rainfall and depth, and is mediated by genomically divergent microorganisms.</title>
        <authorList>
            <person name="Diamond S."/>
            <person name="Andeer P.F."/>
            <person name="Li Z."/>
            <person name="Crits-Christoph A."/>
            <person name="Burstein D."/>
            <person name="Anantharaman K."/>
            <person name="Lane K.R."/>
            <person name="Thomas B.C."/>
            <person name="Pan C."/>
            <person name="Northen T.R."/>
            <person name="Banfield J.F."/>
        </authorList>
    </citation>
    <scope>NUCLEOTIDE SEQUENCE [LARGE SCALE GENOMIC DNA]</scope>
    <source>
        <strain evidence="2">WS_8</strain>
    </source>
</reference>
<dbReference type="EMBL" id="VBOY01000076">
    <property type="protein sequence ID" value="TMQ65081.1"/>
    <property type="molecule type" value="Genomic_DNA"/>
</dbReference>
<comment type="caution">
    <text evidence="2">The sequence shown here is derived from an EMBL/GenBank/DDBJ whole genome shotgun (WGS) entry which is preliminary data.</text>
</comment>
<feature type="compositionally biased region" description="Low complexity" evidence="1">
    <location>
        <begin position="159"/>
        <end position="171"/>
    </location>
</feature>
<feature type="region of interest" description="Disordered" evidence="1">
    <location>
        <begin position="159"/>
        <end position="228"/>
    </location>
</feature>